<gene>
    <name evidence="1" type="ordered locus">TCELL_1301</name>
</gene>
<dbReference type="Proteomes" id="UP000005270">
    <property type="component" value="Chromosome"/>
</dbReference>
<accession>I3TG36</accession>
<dbReference type="AlphaFoldDB" id="I3TG36"/>
<dbReference type="RefSeq" id="WP_014737974.1">
    <property type="nucleotide sequence ID" value="NC_017954.1"/>
</dbReference>
<evidence type="ECO:0000313" key="1">
    <source>
        <dbReference type="EMBL" id="AFK51724.1"/>
    </source>
</evidence>
<evidence type="ECO:0000313" key="2">
    <source>
        <dbReference type="Proteomes" id="UP000005270"/>
    </source>
</evidence>
<organism evidence="1 2">
    <name type="scientific">Thermogladius calderae (strain DSM 22663 / VKM B-2946 / 1633)</name>
    <dbReference type="NCBI Taxonomy" id="1184251"/>
    <lineage>
        <taxon>Archaea</taxon>
        <taxon>Thermoproteota</taxon>
        <taxon>Thermoprotei</taxon>
        <taxon>Desulfurococcales</taxon>
        <taxon>Desulfurococcaceae</taxon>
        <taxon>Thermogladius</taxon>
    </lineage>
</organism>
<dbReference type="STRING" id="1184251.TCELL_1301"/>
<dbReference type="HOGENOM" id="CLU_2366364_0_0_2"/>
<dbReference type="InParanoid" id="I3TG36"/>
<proteinExistence type="predicted"/>
<dbReference type="KEGG" id="thg:TCELL_1301"/>
<protein>
    <submittedName>
        <fullName evidence="1">Uncharacterized protein</fullName>
    </submittedName>
</protein>
<dbReference type="EMBL" id="CP003531">
    <property type="protein sequence ID" value="AFK51724.1"/>
    <property type="molecule type" value="Genomic_DNA"/>
</dbReference>
<reference evidence="1 2" key="1">
    <citation type="journal article" date="2012" name="J. Bacteriol.">
        <title>Complete genome sequence of the hyperthermophilic cellulolytic Crenarchaeon 'Thermogladius cellulolyticus' 1633.</title>
        <authorList>
            <person name="Mardanov A.V."/>
            <person name="Kochetkova T.V."/>
            <person name="Beletsky A.V."/>
            <person name="Bonch-Osmolovskaya E.A."/>
            <person name="Ravin N.V."/>
            <person name="Skryabin K.G."/>
        </authorList>
    </citation>
    <scope>NUCLEOTIDE SEQUENCE [LARGE SCALE GENOMIC DNA]</scope>
    <source>
        <strain evidence="2">DSM 22663 / VKM B-2946 / 1633</strain>
    </source>
</reference>
<keyword evidence="2" id="KW-1185">Reference proteome</keyword>
<dbReference type="GeneID" id="13013623"/>
<sequence>MDLTVIYGNDEWSMMIKSIVDFAVEIARREYGVKVEVYEVVLEGFKGVNLEIDGVRELHIVDVPSVRELVEVLVVASRITIPITPSLGETGLATA</sequence>
<name>I3TG36_THEC1</name>